<dbReference type="AlphaFoldDB" id="A0A6V8LQ05"/>
<name>A0A6V8LQ05_9BACT</name>
<dbReference type="PANTHER" id="PTHR43386">
    <property type="entry name" value="OLIGOPEPTIDE TRANSPORT SYSTEM PERMEASE PROTEIN APPC"/>
    <property type="match status" value="1"/>
</dbReference>
<protein>
    <submittedName>
        <fullName evidence="9">Nickel transport system permease protein NikC</fullName>
    </submittedName>
</protein>
<feature type="transmembrane region" description="Helical" evidence="7">
    <location>
        <begin position="75"/>
        <end position="98"/>
    </location>
</feature>
<dbReference type="SUPFAM" id="SSF161098">
    <property type="entry name" value="MetI-like"/>
    <property type="match status" value="1"/>
</dbReference>
<organism evidence="9 10">
    <name type="scientific">Fundidesulfovibrio magnetotacticus</name>
    <dbReference type="NCBI Taxonomy" id="2730080"/>
    <lineage>
        <taxon>Bacteria</taxon>
        <taxon>Pseudomonadati</taxon>
        <taxon>Thermodesulfobacteriota</taxon>
        <taxon>Desulfovibrionia</taxon>
        <taxon>Desulfovibrionales</taxon>
        <taxon>Desulfovibrionaceae</taxon>
        <taxon>Fundidesulfovibrio</taxon>
    </lineage>
</organism>
<dbReference type="InterPro" id="IPR025966">
    <property type="entry name" value="OppC_N"/>
</dbReference>
<keyword evidence="5 7" id="KW-1133">Transmembrane helix</keyword>
<dbReference type="InterPro" id="IPR014157">
    <property type="entry name" value="Nickel_NikC"/>
</dbReference>
<reference evidence="9 10" key="2">
    <citation type="submission" date="2020-05" db="EMBL/GenBank/DDBJ databases">
        <title>Draft genome sequence of Desulfovibrio sp. strainFSS-1.</title>
        <authorList>
            <person name="Shimoshige H."/>
            <person name="Kobayashi H."/>
            <person name="Maekawa T."/>
        </authorList>
    </citation>
    <scope>NUCLEOTIDE SEQUENCE [LARGE SCALE GENOMIC DNA]</scope>
    <source>
        <strain evidence="9 10">SIID29052-01</strain>
    </source>
</reference>
<evidence type="ECO:0000313" key="9">
    <source>
        <dbReference type="EMBL" id="GFK92641.1"/>
    </source>
</evidence>
<keyword evidence="3" id="KW-1003">Cell membrane</keyword>
<dbReference type="GO" id="GO:0005886">
    <property type="term" value="C:plasma membrane"/>
    <property type="evidence" value="ECO:0007669"/>
    <property type="project" value="UniProtKB-SubCell"/>
</dbReference>
<evidence type="ECO:0000256" key="3">
    <source>
        <dbReference type="ARBA" id="ARBA00022475"/>
    </source>
</evidence>
<keyword evidence="10" id="KW-1185">Reference proteome</keyword>
<evidence type="ECO:0000256" key="7">
    <source>
        <dbReference type="RuleBase" id="RU363032"/>
    </source>
</evidence>
<accession>A0A6V8LQ05</accession>
<evidence type="ECO:0000256" key="6">
    <source>
        <dbReference type="ARBA" id="ARBA00023136"/>
    </source>
</evidence>
<dbReference type="GO" id="GO:0015099">
    <property type="term" value="F:nickel cation transmembrane transporter activity"/>
    <property type="evidence" value="ECO:0007669"/>
    <property type="project" value="InterPro"/>
</dbReference>
<dbReference type="CDD" id="cd06261">
    <property type="entry name" value="TM_PBP2"/>
    <property type="match status" value="1"/>
</dbReference>
<dbReference type="Proteomes" id="UP000494245">
    <property type="component" value="Unassembled WGS sequence"/>
</dbReference>
<evidence type="ECO:0000313" key="10">
    <source>
        <dbReference type="Proteomes" id="UP000494245"/>
    </source>
</evidence>
<dbReference type="InterPro" id="IPR000515">
    <property type="entry name" value="MetI-like"/>
</dbReference>
<dbReference type="GO" id="GO:0071916">
    <property type="term" value="F:dipeptide transmembrane transporter activity"/>
    <property type="evidence" value="ECO:0007669"/>
    <property type="project" value="TreeGrafter"/>
</dbReference>
<dbReference type="NCBIfam" id="NF007738">
    <property type="entry name" value="PRK10417.1"/>
    <property type="match status" value="1"/>
</dbReference>
<dbReference type="PROSITE" id="PS50928">
    <property type="entry name" value="ABC_TM1"/>
    <property type="match status" value="1"/>
</dbReference>
<comment type="similarity">
    <text evidence="7">Belongs to the binding-protein-dependent transport system permease family.</text>
</comment>
<evidence type="ECO:0000259" key="8">
    <source>
        <dbReference type="PROSITE" id="PS50928"/>
    </source>
</evidence>
<proteinExistence type="inferred from homology"/>
<evidence type="ECO:0000256" key="5">
    <source>
        <dbReference type="ARBA" id="ARBA00022989"/>
    </source>
</evidence>
<dbReference type="PANTHER" id="PTHR43386:SF1">
    <property type="entry name" value="D,D-DIPEPTIDE TRANSPORT SYSTEM PERMEASE PROTEIN DDPC-RELATED"/>
    <property type="match status" value="1"/>
</dbReference>
<evidence type="ECO:0000256" key="2">
    <source>
        <dbReference type="ARBA" id="ARBA00022448"/>
    </source>
</evidence>
<dbReference type="InterPro" id="IPR035906">
    <property type="entry name" value="MetI-like_sf"/>
</dbReference>
<evidence type="ECO:0000256" key="1">
    <source>
        <dbReference type="ARBA" id="ARBA00004651"/>
    </source>
</evidence>
<feature type="transmembrane region" description="Helical" evidence="7">
    <location>
        <begin position="241"/>
        <end position="260"/>
    </location>
</feature>
<sequence length="279" mass="30338">MRRMLREHRLVGPALVMVALLACMALFAPWMATQDPDLTDIARKLEPPSWEEPLGTDHLGRSIWSRLVYGTRASMGSVAVIAGSILVLAFAVGGLSGYAGGWVDGAIMRVCDVVLTFPTFIMALFLIGILGTGLTNVIIAIVFTHWAWYARMVRGMVLQLRHREHVLAARVAGTSGAMLTVRHILPPVLAQMAVLATLDIGHMMLHVSGLSFLGLGVQPPTPEWGVMIGDARQYIRTAPQLILFPGLMIFLSVMAFNVLGDALRDHLDPNLAGEHDHGH</sequence>
<feature type="domain" description="ABC transmembrane type-1" evidence="8">
    <location>
        <begin position="75"/>
        <end position="260"/>
    </location>
</feature>
<gene>
    <name evidence="9" type="primary">nikC</name>
    <name evidence="9" type="ORF">NNJEOMEG_00466</name>
</gene>
<dbReference type="NCBIfam" id="TIGR02790">
    <property type="entry name" value="nickel_nikC"/>
    <property type="match status" value="1"/>
</dbReference>
<keyword evidence="4 7" id="KW-0812">Transmembrane</keyword>
<dbReference type="PROSITE" id="PS51257">
    <property type="entry name" value="PROKAR_LIPOPROTEIN"/>
    <property type="match status" value="1"/>
</dbReference>
<dbReference type="Pfam" id="PF00528">
    <property type="entry name" value="BPD_transp_1"/>
    <property type="match status" value="1"/>
</dbReference>
<dbReference type="InterPro" id="IPR050366">
    <property type="entry name" value="BP-dependent_transpt_permease"/>
</dbReference>
<reference evidence="9 10" key="1">
    <citation type="submission" date="2020-04" db="EMBL/GenBank/DDBJ databases">
        <authorList>
            <consortium name="Desulfovibrio sp. FSS-1 genome sequencing consortium"/>
            <person name="Shimoshige H."/>
            <person name="Kobayashi H."/>
            <person name="Maekawa T."/>
        </authorList>
    </citation>
    <scope>NUCLEOTIDE SEQUENCE [LARGE SCALE GENOMIC DNA]</scope>
    <source>
        <strain evidence="9 10">SIID29052-01</strain>
    </source>
</reference>
<evidence type="ECO:0000256" key="4">
    <source>
        <dbReference type="ARBA" id="ARBA00022692"/>
    </source>
</evidence>
<comment type="subcellular location">
    <subcellularLocation>
        <location evidence="1 7">Cell membrane</location>
        <topology evidence="1 7">Multi-pass membrane protein</topology>
    </subcellularLocation>
</comment>
<dbReference type="EMBL" id="BLTE01000001">
    <property type="protein sequence ID" value="GFK92641.1"/>
    <property type="molecule type" value="Genomic_DNA"/>
</dbReference>
<feature type="transmembrane region" description="Helical" evidence="7">
    <location>
        <begin position="110"/>
        <end position="131"/>
    </location>
</feature>
<keyword evidence="2 7" id="KW-0813">Transport</keyword>
<keyword evidence="6 7" id="KW-0472">Membrane</keyword>
<dbReference type="Pfam" id="PF12911">
    <property type="entry name" value="OppC_N"/>
    <property type="match status" value="1"/>
</dbReference>
<comment type="caution">
    <text evidence="9">The sequence shown here is derived from an EMBL/GenBank/DDBJ whole genome shotgun (WGS) entry which is preliminary data.</text>
</comment>
<dbReference type="Gene3D" id="1.10.3720.10">
    <property type="entry name" value="MetI-like"/>
    <property type="match status" value="1"/>
</dbReference>